<dbReference type="STRING" id="307507.A0A2V0PIJ1"/>
<dbReference type="PANTHER" id="PTHR31033:SF18">
    <property type="entry name" value="OS06G0115800 PROTEIN"/>
    <property type="match status" value="1"/>
</dbReference>
<name>A0A2V0PIJ1_9CHLO</name>
<dbReference type="EMBL" id="BDRX01000165">
    <property type="protein sequence ID" value="GBF99618.1"/>
    <property type="molecule type" value="Genomic_DNA"/>
</dbReference>
<feature type="compositionally biased region" description="Low complexity" evidence="1">
    <location>
        <begin position="240"/>
        <end position="249"/>
    </location>
</feature>
<reference evidence="2 3" key="1">
    <citation type="journal article" date="2018" name="Sci. Rep.">
        <title>Raphidocelis subcapitata (=Pseudokirchneriella subcapitata) provides an insight into genome evolution and environmental adaptations in the Sphaeropleales.</title>
        <authorList>
            <person name="Suzuki S."/>
            <person name="Yamaguchi H."/>
            <person name="Nakajima N."/>
            <person name="Kawachi M."/>
        </authorList>
    </citation>
    <scope>NUCLEOTIDE SEQUENCE [LARGE SCALE GENOMIC DNA]</scope>
    <source>
        <strain evidence="2 3">NIES-35</strain>
    </source>
</reference>
<keyword evidence="3" id="KW-1185">Reference proteome</keyword>
<dbReference type="AlphaFoldDB" id="A0A2V0PIJ1"/>
<feature type="compositionally biased region" description="Gly residues" evidence="1">
    <location>
        <begin position="250"/>
        <end position="262"/>
    </location>
</feature>
<organism evidence="2 3">
    <name type="scientific">Raphidocelis subcapitata</name>
    <dbReference type="NCBI Taxonomy" id="307507"/>
    <lineage>
        <taxon>Eukaryota</taxon>
        <taxon>Viridiplantae</taxon>
        <taxon>Chlorophyta</taxon>
        <taxon>core chlorophytes</taxon>
        <taxon>Chlorophyceae</taxon>
        <taxon>CS clade</taxon>
        <taxon>Sphaeropleales</taxon>
        <taxon>Selenastraceae</taxon>
        <taxon>Raphidocelis</taxon>
    </lineage>
</organism>
<feature type="region of interest" description="Disordered" evidence="1">
    <location>
        <begin position="140"/>
        <end position="264"/>
    </location>
</feature>
<gene>
    <name evidence="2" type="ORF">Rsub_12297</name>
</gene>
<evidence type="ECO:0000313" key="3">
    <source>
        <dbReference type="Proteomes" id="UP000247498"/>
    </source>
</evidence>
<dbReference type="PANTHER" id="PTHR31033">
    <property type="entry name" value="PROTEIN, PUTATIVE-RELATED"/>
    <property type="match status" value="1"/>
</dbReference>
<evidence type="ECO:0000256" key="1">
    <source>
        <dbReference type="SAM" id="MobiDB-lite"/>
    </source>
</evidence>
<feature type="compositionally biased region" description="Gly residues" evidence="1">
    <location>
        <begin position="174"/>
        <end position="193"/>
    </location>
</feature>
<evidence type="ECO:0000313" key="2">
    <source>
        <dbReference type="EMBL" id="GBF99618.1"/>
    </source>
</evidence>
<proteinExistence type="predicted"/>
<accession>A0A2V0PIJ1</accession>
<dbReference type="OrthoDB" id="2018137at2759"/>
<protein>
    <submittedName>
        <fullName evidence="2">Uncharacterized protein</fullName>
    </submittedName>
</protein>
<dbReference type="Proteomes" id="UP000247498">
    <property type="component" value="Unassembled WGS sequence"/>
</dbReference>
<sequence>MGCPHAQARLAVQGCPFLRQLAAQEGDEYAAAVATHPTRPARGVQPLLPEPEALLQTFRLFHGPGGVVPLEGFNLRSQALAAAAPGPCPAHAGPARACDEGSQAVVPAAPAAPARPPLAAMSMGFGPGGLGDFLRRHMQQRRDGAAGGRRPVRRAPGNGGGAGARHGPTSGSAGASGSGSGRGSGGAGGGGSGRPLRGGAAGAHSGPPGPGAGDLGGPSSSGSGARRPAGGARGGGGQRGPAAPNSSGSAGAGTGAGAGAGAGAASASSSASAGACPMRRWLGPLAGVVFDSYGRVHCPEPIVAARAALARTAPVRQLRPQALPLKLLAVAATAAAVNVPAGAWREHFEKFSFGWFVAVHATIPFVAMLRKAVVMPKVAILVTIAAAVAGQVVGSRLERARLAAERERGLAAAAAAPPPAERRAPRARKPAAAAAVVAAPAARAAAAAPAMDAHDAGVAGQLSCALASLTGSGPGALQARVGQLLRLPVAPLQV</sequence>
<feature type="compositionally biased region" description="Low complexity" evidence="1">
    <location>
        <begin position="217"/>
        <end position="230"/>
    </location>
</feature>
<dbReference type="InParanoid" id="A0A2V0PIJ1"/>
<comment type="caution">
    <text evidence="2">The sequence shown here is derived from an EMBL/GenBank/DDBJ whole genome shotgun (WGS) entry which is preliminary data.</text>
</comment>
<feature type="compositionally biased region" description="Low complexity" evidence="1">
    <location>
        <begin position="194"/>
        <end position="206"/>
    </location>
</feature>
<dbReference type="FunCoup" id="A0A2V0PIJ1">
    <property type="interactions" value="270"/>
</dbReference>